<dbReference type="Pfam" id="PF13936">
    <property type="entry name" value="HTH_38"/>
    <property type="match status" value="1"/>
</dbReference>
<dbReference type="SUPFAM" id="SSF53098">
    <property type="entry name" value="Ribonuclease H-like"/>
    <property type="match status" value="1"/>
</dbReference>
<protein>
    <submittedName>
        <fullName evidence="3">Integrase core domain protein</fullName>
    </submittedName>
</protein>
<dbReference type="InterPro" id="IPR001584">
    <property type="entry name" value="Integrase_cat-core"/>
</dbReference>
<evidence type="ECO:0000313" key="3">
    <source>
        <dbReference type="EMBL" id="VYS92007.1"/>
    </source>
</evidence>
<dbReference type="GO" id="GO:0015074">
    <property type="term" value="P:DNA integration"/>
    <property type="evidence" value="ECO:0007669"/>
    <property type="project" value="InterPro"/>
</dbReference>
<keyword evidence="1" id="KW-0233">DNA recombination</keyword>
<sequence>MANKKGSRQLQHRDRLRMETMYNTGHRVTEIACYLGVHRSTVYNELKRGSYIHRNTDWTEEKRYSSDLAQRKYEENLKKRGTQLKIGNDIKLANFIEDKIVNEDYSPDAVIGELTVHKQWGIFSTRICTKTLYNYIDKGIFLRLTNKNLPVKGRRKRKYHHIKRQKRAELGTSIEKRPQEVNNREEFGHWEMDSVLGARKKSKNTLLTITERKTRNEIIFKLPDHSASAVISCLDQLEGKWGKELFRKVFKTITVDNGTEFSNCEGMERSVFGGKRTKVYYCHAYSSWERGTNEVTNKLARRKVPKGSNFDNRTNEEIKEVEKWMNHYPRRIHGYRTAGELFQDELLKIR</sequence>
<dbReference type="AlphaFoldDB" id="A0A6N2SF28"/>
<dbReference type="GO" id="GO:0006310">
    <property type="term" value="P:DNA recombination"/>
    <property type="evidence" value="ECO:0007669"/>
    <property type="project" value="UniProtKB-KW"/>
</dbReference>
<feature type="domain" description="Integrase catalytic" evidence="2">
    <location>
        <begin position="174"/>
        <end position="346"/>
    </location>
</feature>
<dbReference type="InterPro" id="IPR036397">
    <property type="entry name" value="RNaseH_sf"/>
</dbReference>
<organism evidence="3">
    <name type="scientific">Blautia glucerasea</name>
    <dbReference type="NCBI Taxonomy" id="536633"/>
    <lineage>
        <taxon>Bacteria</taxon>
        <taxon>Bacillati</taxon>
        <taxon>Bacillota</taxon>
        <taxon>Clostridia</taxon>
        <taxon>Lachnospirales</taxon>
        <taxon>Lachnospiraceae</taxon>
        <taxon>Blautia</taxon>
    </lineage>
</organism>
<accession>A0A6N2SF28</accession>
<dbReference type="GO" id="GO:0003676">
    <property type="term" value="F:nucleic acid binding"/>
    <property type="evidence" value="ECO:0007669"/>
    <property type="project" value="InterPro"/>
</dbReference>
<dbReference type="InterPro" id="IPR025246">
    <property type="entry name" value="IS30-like_HTH"/>
</dbReference>
<dbReference type="EMBL" id="CACRST010000010">
    <property type="protein sequence ID" value="VYS92007.1"/>
    <property type="molecule type" value="Genomic_DNA"/>
</dbReference>
<dbReference type="InterPro" id="IPR053392">
    <property type="entry name" value="Transposase_IS30-like"/>
</dbReference>
<dbReference type="InterPro" id="IPR012337">
    <property type="entry name" value="RNaseH-like_sf"/>
</dbReference>
<dbReference type="PROSITE" id="PS50994">
    <property type="entry name" value="INTEGRASE"/>
    <property type="match status" value="1"/>
</dbReference>
<evidence type="ECO:0000259" key="2">
    <source>
        <dbReference type="PROSITE" id="PS50994"/>
    </source>
</evidence>
<dbReference type="NCBIfam" id="NF033563">
    <property type="entry name" value="transpos_IS30"/>
    <property type="match status" value="1"/>
</dbReference>
<gene>
    <name evidence="3" type="ORF">BGLFYP119_01110</name>
</gene>
<dbReference type="PANTHER" id="PTHR10948:SF23">
    <property type="entry name" value="TRANSPOSASE INSI FOR INSERTION SEQUENCE ELEMENT IS30A-RELATED"/>
    <property type="match status" value="1"/>
</dbReference>
<proteinExistence type="predicted"/>
<dbReference type="InterPro" id="IPR051917">
    <property type="entry name" value="Transposase-Integrase"/>
</dbReference>
<dbReference type="GO" id="GO:0005829">
    <property type="term" value="C:cytosol"/>
    <property type="evidence" value="ECO:0007669"/>
    <property type="project" value="TreeGrafter"/>
</dbReference>
<dbReference type="GO" id="GO:0004803">
    <property type="term" value="F:transposase activity"/>
    <property type="evidence" value="ECO:0007669"/>
    <property type="project" value="TreeGrafter"/>
</dbReference>
<evidence type="ECO:0000256" key="1">
    <source>
        <dbReference type="ARBA" id="ARBA00023172"/>
    </source>
</evidence>
<reference evidence="3" key="1">
    <citation type="submission" date="2019-11" db="EMBL/GenBank/DDBJ databases">
        <authorList>
            <person name="Feng L."/>
        </authorList>
    </citation>
    <scope>NUCLEOTIDE SEQUENCE</scope>
    <source>
        <strain evidence="3">BgluceraseaLFYP119</strain>
    </source>
</reference>
<dbReference type="Gene3D" id="3.30.420.10">
    <property type="entry name" value="Ribonuclease H-like superfamily/Ribonuclease H"/>
    <property type="match status" value="1"/>
</dbReference>
<dbReference type="Gene3D" id="1.10.10.60">
    <property type="entry name" value="Homeodomain-like"/>
    <property type="match status" value="1"/>
</dbReference>
<name>A0A6N2SF28_9FIRM</name>
<dbReference type="GO" id="GO:0032196">
    <property type="term" value="P:transposition"/>
    <property type="evidence" value="ECO:0007669"/>
    <property type="project" value="TreeGrafter"/>
</dbReference>
<dbReference type="RefSeq" id="WP_156353458.1">
    <property type="nucleotide sequence ID" value="NZ_CACRST010000010.1"/>
</dbReference>
<dbReference type="PANTHER" id="PTHR10948">
    <property type="entry name" value="TRANSPOSASE"/>
    <property type="match status" value="1"/>
</dbReference>